<dbReference type="EMBL" id="FNKH01000002">
    <property type="protein sequence ID" value="SDR04495.1"/>
    <property type="molecule type" value="Genomic_DNA"/>
</dbReference>
<evidence type="ECO:0000313" key="3">
    <source>
        <dbReference type="Proteomes" id="UP000181917"/>
    </source>
</evidence>
<keyword evidence="1" id="KW-0812">Transmembrane</keyword>
<evidence type="ECO:0000256" key="1">
    <source>
        <dbReference type="SAM" id="Phobius"/>
    </source>
</evidence>
<feature type="transmembrane region" description="Helical" evidence="1">
    <location>
        <begin position="100"/>
        <end position="123"/>
    </location>
</feature>
<keyword evidence="1" id="KW-1133">Transmembrane helix</keyword>
<reference evidence="2 3" key="1">
    <citation type="submission" date="2016-10" db="EMBL/GenBank/DDBJ databases">
        <authorList>
            <person name="de Groot N.N."/>
        </authorList>
    </citation>
    <scope>NUCLEOTIDE SEQUENCE [LARGE SCALE GENOMIC DNA]</scope>
    <source>
        <strain evidence="2 3">DSM 20117</strain>
    </source>
</reference>
<name>A0A1H1FUA5_9MICC</name>
<keyword evidence="1" id="KW-0472">Membrane</keyword>
<keyword evidence="3" id="KW-1185">Reference proteome</keyword>
<evidence type="ECO:0000313" key="2">
    <source>
        <dbReference type="EMBL" id="SDR04495.1"/>
    </source>
</evidence>
<organism evidence="2 3">
    <name type="scientific">Crystallibacter crystallopoietes</name>
    <dbReference type="NCBI Taxonomy" id="37928"/>
    <lineage>
        <taxon>Bacteria</taxon>
        <taxon>Bacillati</taxon>
        <taxon>Actinomycetota</taxon>
        <taxon>Actinomycetes</taxon>
        <taxon>Micrococcales</taxon>
        <taxon>Micrococcaceae</taxon>
        <taxon>Crystallibacter</taxon>
    </lineage>
</organism>
<dbReference type="AlphaFoldDB" id="A0A1H1FUA5"/>
<sequence length="215" mass="23424">MLHMKLACVLRSSRQGPRCAESRRLAGGTPQETGPGERQRVFSVSGATLCSGSVSTLIPNSEGASGLAGARAWSIRCLAVLLRYGESMAEILNDLAVVEWIGLISLAVAVFLGIPGLILAWLAHKRERDTDPWKLTKLNTDVWELERRQKMPVWITHLLNFSGAEVQVLNGAGAPVFPYERGKKVSLLSLLPYPARNLPSFTGRSRGKSAWTTST</sequence>
<protein>
    <submittedName>
        <fullName evidence="2">Uncharacterized protein</fullName>
    </submittedName>
</protein>
<proteinExistence type="predicted"/>
<dbReference type="STRING" id="37928.SAMN04489742_3656"/>
<gene>
    <name evidence="2" type="ORF">SAMN04489742_3656</name>
</gene>
<accession>A0A1H1FUA5</accession>
<dbReference type="Proteomes" id="UP000181917">
    <property type="component" value="Unassembled WGS sequence"/>
</dbReference>